<protein>
    <submittedName>
        <fullName evidence="1">Uncharacterized protein</fullName>
    </submittedName>
</protein>
<gene>
    <name evidence="1" type="ORF">S01H4_64127</name>
</gene>
<reference evidence="1" key="1">
    <citation type="journal article" date="2014" name="Front. Microbiol.">
        <title>High frequency of phylogenetically diverse reductive dehalogenase-homologous genes in deep subseafloor sedimentary metagenomes.</title>
        <authorList>
            <person name="Kawai M."/>
            <person name="Futagami T."/>
            <person name="Toyoda A."/>
            <person name="Takaki Y."/>
            <person name="Nishi S."/>
            <person name="Hori S."/>
            <person name="Arai W."/>
            <person name="Tsubouchi T."/>
            <person name="Morono Y."/>
            <person name="Uchiyama I."/>
            <person name="Ito T."/>
            <person name="Fujiyama A."/>
            <person name="Inagaki F."/>
            <person name="Takami H."/>
        </authorList>
    </citation>
    <scope>NUCLEOTIDE SEQUENCE</scope>
    <source>
        <strain evidence="1">Expedition CK06-06</strain>
    </source>
</reference>
<comment type="caution">
    <text evidence="1">The sequence shown here is derived from an EMBL/GenBank/DDBJ whole genome shotgun (WGS) entry which is preliminary data.</text>
</comment>
<dbReference type="AlphaFoldDB" id="X1DH80"/>
<feature type="non-terminal residue" evidence="1">
    <location>
        <position position="120"/>
    </location>
</feature>
<organism evidence="1">
    <name type="scientific">marine sediment metagenome</name>
    <dbReference type="NCBI Taxonomy" id="412755"/>
    <lineage>
        <taxon>unclassified sequences</taxon>
        <taxon>metagenomes</taxon>
        <taxon>ecological metagenomes</taxon>
    </lineage>
</organism>
<evidence type="ECO:0000313" key="1">
    <source>
        <dbReference type="EMBL" id="GAH07650.1"/>
    </source>
</evidence>
<accession>X1DH80</accession>
<proteinExistence type="predicted"/>
<sequence>MEALYPDRLEEHYELLAYHYGRSANADKAVQYLDLANQKASKLNAMEEAKAYFDKAMAHLDTLPESEENRQRRISLLVNQGVVFLLLFKSQEYYDLLTRYEPMAKGLGNPELMGAFYARW</sequence>
<dbReference type="EMBL" id="BART01038792">
    <property type="protein sequence ID" value="GAH07650.1"/>
    <property type="molecule type" value="Genomic_DNA"/>
</dbReference>
<name>X1DH80_9ZZZZ</name>